<organism evidence="5 6">
    <name type="scientific">Alkalilimnicola ehrlichii (strain ATCC BAA-1101 / DSM 17681 / MLHE-1)</name>
    <dbReference type="NCBI Taxonomy" id="187272"/>
    <lineage>
        <taxon>Bacteria</taxon>
        <taxon>Pseudomonadati</taxon>
        <taxon>Pseudomonadota</taxon>
        <taxon>Gammaproteobacteria</taxon>
        <taxon>Chromatiales</taxon>
        <taxon>Ectothiorhodospiraceae</taxon>
        <taxon>Alkalilimnicola</taxon>
    </lineage>
</organism>
<evidence type="ECO:0000256" key="3">
    <source>
        <dbReference type="ARBA" id="ARBA00023180"/>
    </source>
</evidence>
<evidence type="ECO:0000256" key="2">
    <source>
        <dbReference type="ARBA" id="ARBA00022679"/>
    </source>
</evidence>
<dbReference type="HOGENOM" id="CLU_741112_0_0_6"/>
<proteinExistence type="predicted"/>
<name>Q0A627_ALKEH</name>
<keyword evidence="2" id="KW-0808">Transferase</keyword>
<dbReference type="GO" id="GO:0016757">
    <property type="term" value="F:glycosyltransferase activity"/>
    <property type="evidence" value="ECO:0007669"/>
    <property type="project" value="UniProtKB-KW"/>
</dbReference>
<dbReference type="PANTHER" id="PTHR20961">
    <property type="entry name" value="GLYCOSYLTRANSFERASE"/>
    <property type="match status" value="1"/>
</dbReference>
<dbReference type="InterPro" id="IPR049625">
    <property type="entry name" value="Glyco_transf_61_cat"/>
</dbReference>
<dbReference type="Pfam" id="PF04577">
    <property type="entry name" value="Glyco_transf_61"/>
    <property type="match status" value="1"/>
</dbReference>
<keyword evidence="6" id="KW-1185">Reference proteome</keyword>
<accession>Q0A627</accession>
<dbReference type="RefSeq" id="WP_011630103.1">
    <property type="nucleotide sequence ID" value="NC_008340.1"/>
</dbReference>
<feature type="domain" description="Glycosyltransferase 61 catalytic" evidence="4">
    <location>
        <begin position="144"/>
        <end position="319"/>
    </location>
</feature>
<dbReference type="KEGG" id="aeh:Mlg_2370"/>
<reference evidence="6" key="1">
    <citation type="submission" date="2006-08" db="EMBL/GenBank/DDBJ databases">
        <title>Complete sequence of Alkalilimnicola ehrilichei MLHE-1.</title>
        <authorList>
            <person name="Copeland A."/>
            <person name="Lucas S."/>
            <person name="Lapidus A."/>
            <person name="Barry K."/>
            <person name="Detter J.C."/>
            <person name="Glavina del Rio T."/>
            <person name="Hammon N."/>
            <person name="Israni S."/>
            <person name="Dalin E."/>
            <person name="Tice H."/>
            <person name="Pitluck S."/>
            <person name="Sims D."/>
            <person name="Brettin T."/>
            <person name="Bruce D."/>
            <person name="Han C."/>
            <person name="Tapia R."/>
            <person name="Gilna P."/>
            <person name="Schmutz J."/>
            <person name="Larimer F."/>
            <person name="Land M."/>
            <person name="Hauser L."/>
            <person name="Kyrpides N."/>
            <person name="Mikhailova N."/>
            <person name="Oremland R.S."/>
            <person name="Hoeft S.E."/>
            <person name="Switzer-Blum J."/>
            <person name="Kulp T."/>
            <person name="King G."/>
            <person name="Tabita R."/>
            <person name="Witte B."/>
            <person name="Santini J.M."/>
            <person name="Basu P."/>
            <person name="Hollibaugh J.T."/>
            <person name="Xie G."/>
            <person name="Stolz J.F."/>
            <person name="Richardson P."/>
        </authorList>
    </citation>
    <scope>NUCLEOTIDE SEQUENCE [LARGE SCALE GENOMIC DNA]</scope>
    <source>
        <strain evidence="6">ATCC BAA-1101 / DSM 17681 / MLHE-1</strain>
    </source>
</reference>
<evidence type="ECO:0000256" key="1">
    <source>
        <dbReference type="ARBA" id="ARBA00022676"/>
    </source>
</evidence>
<dbReference type="eggNOG" id="COG4421">
    <property type="taxonomic scope" value="Bacteria"/>
</dbReference>
<keyword evidence="1" id="KW-0328">Glycosyltransferase</keyword>
<evidence type="ECO:0000313" key="5">
    <source>
        <dbReference type="EMBL" id="ABI57710.1"/>
    </source>
</evidence>
<dbReference type="InterPro" id="IPR007657">
    <property type="entry name" value="Glycosyltransferase_61"/>
</dbReference>
<protein>
    <submittedName>
        <fullName evidence="5">Capsular polysaccharide biosynthesis protein-like protein</fullName>
    </submittedName>
</protein>
<dbReference type="EMBL" id="CP000453">
    <property type="protein sequence ID" value="ABI57710.1"/>
    <property type="molecule type" value="Genomic_DNA"/>
</dbReference>
<dbReference type="OrthoDB" id="6399152at2"/>
<dbReference type="Proteomes" id="UP000001962">
    <property type="component" value="Chromosome"/>
</dbReference>
<evidence type="ECO:0000313" key="6">
    <source>
        <dbReference type="Proteomes" id="UP000001962"/>
    </source>
</evidence>
<evidence type="ECO:0000259" key="4">
    <source>
        <dbReference type="Pfam" id="PF04577"/>
    </source>
</evidence>
<gene>
    <name evidence="5" type="ordered locus">Mlg_2370</name>
</gene>
<keyword evidence="3" id="KW-0325">Glycoprotein</keyword>
<sequence>MSPWVRAVDRLLGTDFNSHPACAWQPSPVPLHAIEQAGDGAVDQAVNWRQTPPIAPVGVGRVRRPLILLPSPAPQLAHDPLRRRAVILTSGGRPVRYPKSAPALRHLLRGGWRYSARLGRAARPAVRLGTVAVLGNHDPGCNNYYHWWADTLADLWFLRESGVDLGRVDSFLMAYGGYPWQQQSLALCGIDQERVVAFADHPALTAEQALVPVRSRGSWVSPVWLARALRELTGWRPPAVTTPGRRIYLSRRDAPRRQAANEAAVERLLVDESGFESHQCSGLSVPRQQALFADAEVIVAPHGAALTNLVWCRPGTRVVELVPEGHRNPCFRDLAAQSGLDYRAILCPATGAGGGLTADIQVPLARLREALAG</sequence>
<dbReference type="AlphaFoldDB" id="Q0A627"/>